<dbReference type="Pfam" id="PF22668">
    <property type="entry name" value="DUF7009"/>
    <property type="match status" value="1"/>
</dbReference>
<organism evidence="1 2">
    <name type="scientific">Anseongella ginsenosidimutans</name>
    <dbReference type="NCBI Taxonomy" id="496056"/>
    <lineage>
        <taxon>Bacteria</taxon>
        <taxon>Pseudomonadati</taxon>
        <taxon>Bacteroidota</taxon>
        <taxon>Sphingobacteriia</taxon>
        <taxon>Sphingobacteriales</taxon>
        <taxon>Sphingobacteriaceae</taxon>
        <taxon>Anseongella</taxon>
    </lineage>
</organism>
<dbReference type="OrthoDB" id="7060517at2"/>
<dbReference type="RefSeq" id="WP_132127618.1">
    <property type="nucleotide sequence ID" value="NZ_CP042432.1"/>
</dbReference>
<dbReference type="EMBL" id="SMAD01000001">
    <property type="protein sequence ID" value="TCS90163.1"/>
    <property type="molecule type" value="Genomic_DNA"/>
</dbReference>
<reference evidence="1 2" key="1">
    <citation type="submission" date="2019-03" db="EMBL/GenBank/DDBJ databases">
        <title>Genomic Encyclopedia of Type Strains, Phase IV (KMG-IV): sequencing the most valuable type-strain genomes for metagenomic binning, comparative biology and taxonomic classification.</title>
        <authorList>
            <person name="Goeker M."/>
        </authorList>
    </citation>
    <scope>NUCLEOTIDE SEQUENCE [LARGE SCALE GENOMIC DNA]</scope>
    <source>
        <strain evidence="1 2">DSM 21100</strain>
    </source>
</reference>
<dbReference type="InterPro" id="IPR053825">
    <property type="entry name" value="DUF7009"/>
</dbReference>
<accession>A0A4V2UUC3</accession>
<evidence type="ECO:0000313" key="1">
    <source>
        <dbReference type="EMBL" id="TCS90163.1"/>
    </source>
</evidence>
<comment type="caution">
    <text evidence="1">The sequence shown here is derived from an EMBL/GenBank/DDBJ whole genome shotgun (WGS) entry which is preliminary data.</text>
</comment>
<keyword evidence="2" id="KW-1185">Reference proteome</keyword>
<protein>
    <submittedName>
        <fullName evidence="1">Uncharacterized protein</fullName>
    </submittedName>
</protein>
<evidence type="ECO:0000313" key="2">
    <source>
        <dbReference type="Proteomes" id="UP000295807"/>
    </source>
</evidence>
<name>A0A4V2UUC3_9SPHI</name>
<dbReference type="AlphaFoldDB" id="A0A4V2UUC3"/>
<sequence length="135" mass="15333">MHIFVSIITKIMKIRIKNNTIRYRLDISDIENLKTCGCCEEKTQIMDNLWKFSIKSCQEKPNYVSSAPFYVEIGINATELLSILTGPAEGIQLAIPNPDGSILRITIEKDFRCLVPRGEEDARGFEHPMEGKIIC</sequence>
<dbReference type="Proteomes" id="UP000295807">
    <property type="component" value="Unassembled WGS sequence"/>
</dbReference>
<gene>
    <name evidence="1" type="ORF">EDD80_101362</name>
</gene>
<proteinExistence type="predicted"/>